<organism evidence="2 3">
    <name type="scientific">Methylomonas methanica</name>
    <dbReference type="NCBI Taxonomy" id="421"/>
    <lineage>
        <taxon>Bacteria</taxon>
        <taxon>Pseudomonadati</taxon>
        <taxon>Pseudomonadota</taxon>
        <taxon>Gammaproteobacteria</taxon>
        <taxon>Methylococcales</taxon>
        <taxon>Methylococcaceae</taxon>
        <taxon>Methylomonas</taxon>
    </lineage>
</organism>
<dbReference type="SUPFAM" id="SSF56300">
    <property type="entry name" value="Metallo-dependent phosphatases"/>
    <property type="match status" value="1"/>
</dbReference>
<dbReference type="Proteomes" id="UP000295649">
    <property type="component" value="Unassembled WGS sequence"/>
</dbReference>
<proteinExistence type="predicted"/>
<dbReference type="Gene3D" id="3.60.21.10">
    <property type="match status" value="1"/>
</dbReference>
<dbReference type="EMBL" id="SMCN01000053">
    <property type="protein sequence ID" value="TCV72451.1"/>
    <property type="molecule type" value="Genomic_DNA"/>
</dbReference>
<dbReference type="InterPro" id="IPR004843">
    <property type="entry name" value="Calcineurin-like_PHP"/>
</dbReference>
<dbReference type="Pfam" id="PF00149">
    <property type="entry name" value="Metallophos"/>
    <property type="match status" value="1"/>
</dbReference>
<gene>
    <name evidence="2" type="ORF">EDE11_1533</name>
</gene>
<reference evidence="2 3" key="1">
    <citation type="submission" date="2019-03" db="EMBL/GenBank/DDBJ databases">
        <title>Systems level insights into methane cycling in arid and semi-arid ecosystems.</title>
        <authorList>
            <person name="Kalyuzhnaya M."/>
        </authorList>
    </citation>
    <scope>NUCLEOTIDE SEQUENCE [LARGE SCALE GENOMIC DNA]</scope>
    <source>
        <strain evidence="2 3">S-1</strain>
    </source>
</reference>
<dbReference type="InterPro" id="IPR029052">
    <property type="entry name" value="Metallo-depent_PP-like"/>
</dbReference>
<dbReference type="PANTHER" id="PTHR12905">
    <property type="entry name" value="METALLOPHOSPHOESTERASE"/>
    <property type="match status" value="1"/>
</dbReference>
<dbReference type="InterPro" id="IPR051693">
    <property type="entry name" value="UPF0046_metallophosphoest"/>
</dbReference>
<name>A0ABY2CF65_METMH</name>
<keyword evidence="3" id="KW-1185">Reference proteome</keyword>
<accession>A0ABY2CF65</accession>
<dbReference type="CDD" id="cd07379">
    <property type="entry name" value="MPP_239FB"/>
    <property type="match status" value="1"/>
</dbReference>
<feature type="domain" description="Calcineurin-like phosphoesterase" evidence="1">
    <location>
        <begin position="28"/>
        <end position="201"/>
    </location>
</feature>
<protein>
    <submittedName>
        <fullName evidence="2">Icc-related predicted phosphoesterase</fullName>
    </submittedName>
</protein>
<evidence type="ECO:0000313" key="2">
    <source>
        <dbReference type="EMBL" id="TCV72451.1"/>
    </source>
</evidence>
<dbReference type="RefSeq" id="WP_228375716.1">
    <property type="nucleotide sequence ID" value="NZ_SMCN01000053.1"/>
</dbReference>
<dbReference type="PANTHER" id="PTHR12905:SF0">
    <property type="entry name" value="CALCINEURIN-LIKE PHOSPHOESTERASE DOMAIN-CONTAINING PROTEIN"/>
    <property type="match status" value="1"/>
</dbReference>
<comment type="caution">
    <text evidence="2">The sequence shown here is derived from an EMBL/GenBank/DDBJ whole genome shotgun (WGS) entry which is preliminary data.</text>
</comment>
<evidence type="ECO:0000313" key="3">
    <source>
        <dbReference type="Proteomes" id="UP000295649"/>
    </source>
</evidence>
<sequence>MHMHRKSQRFKSYLNYKANQLEKLRHGIRIVCLSDTHCRTDAIEVPEGDVLIVAGDICSRGHPSEVRTFDQFLARMPHGCKLLVAGNHDFPFEHCSKRKAKALVKHAIYLENSGVELFGLKFCGSPWQPEFYNWAFNLPRGKPLAAIWALIPDDTDVLITHTPPYGILDRLESGKHVGCVDLAQALPRVRPKLHVFGHIHEDYGMREQNGTTFINACVCDAYYQPVNPPIVFDL</sequence>
<evidence type="ECO:0000259" key="1">
    <source>
        <dbReference type="Pfam" id="PF00149"/>
    </source>
</evidence>